<evidence type="ECO:0000256" key="13">
    <source>
        <dbReference type="ARBA" id="ARBA00048679"/>
    </source>
</evidence>
<feature type="binding site" evidence="14">
    <location>
        <position position="43"/>
    </location>
    <ligand>
        <name>ATP</name>
        <dbReference type="ChEBI" id="CHEBI:30616"/>
    </ligand>
</feature>
<evidence type="ECO:0000256" key="3">
    <source>
        <dbReference type="ARBA" id="ARBA00012513"/>
    </source>
</evidence>
<dbReference type="Gene3D" id="3.30.200.20">
    <property type="entry name" value="Phosphorylase Kinase, domain 1"/>
    <property type="match status" value="1"/>
</dbReference>
<dbReference type="SMART" id="SM00220">
    <property type="entry name" value="S_TKc"/>
    <property type="match status" value="1"/>
</dbReference>
<reference evidence="16" key="3">
    <citation type="submission" date="2012-09" db="EMBL/GenBank/DDBJ databases">
        <authorList>
            <consortium name="VectorBase"/>
        </authorList>
    </citation>
    <scope>NUCLEOTIDE SEQUENCE</scope>
    <source>
        <strain evidence="16">Liverpool</strain>
    </source>
</reference>
<keyword evidence="6 14" id="KW-0547">Nucleotide-binding</keyword>
<dbReference type="GO" id="GO:0004674">
    <property type="term" value="F:protein serine/threonine kinase activity"/>
    <property type="evidence" value="ECO:0007669"/>
    <property type="project" value="UniProtKB-KW"/>
</dbReference>
<comment type="subcellular location">
    <subcellularLocation>
        <location evidence="1">Nucleus</location>
    </subcellularLocation>
</comment>
<reference evidence="16" key="1">
    <citation type="submission" date="2005-10" db="EMBL/GenBank/DDBJ databases">
        <authorList>
            <person name="Loftus B.J."/>
            <person name="Nene V.M."/>
            <person name="Hannick L.I."/>
            <person name="Bidwell S."/>
            <person name="Haas B."/>
            <person name="Amedeo P."/>
            <person name="Orvis J."/>
            <person name="Wortman J.R."/>
            <person name="White O.R."/>
            <person name="Salzberg S."/>
            <person name="Shumway M."/>
            <person name="Koo H."/>
            <person name="Zhao Y."/>
            <person name="Holmes M."/>
            <person name="Miller J."/>
            <person name="Schatz M."/>
            <person name="Pop M."/>
            <person name="Pai G."/>
            <person name="Utterback T."/>
            <person name="Rogers Y.-H."/>
            <person name="Kravitz S."/>
            <person name="Fraser C.M."/>
        </authorList>
    </citation>
    <scope>NUCLEOTIDE SEQUENCE</scope>
    <source>
        <strain evidence="16">Liverpool</strain>
    </source>
</reference>
<evidence type="ECO:0000256" key="11">
    <source>
        <dbReference type="ARBA" id="ARBA00023306"/>
    </source>
</evidence>
<dbReference type="PhylomeDB" id="Q179A9"/>
<reference evidence="16" key="2">
    <citation type="journal article" date="2007" name="Science">
        <title>Genome sequence of Aedes aegypti, a major arbovirus vector.</title>
        <authorList>
            <person name="Nene V."/>
            <person name="Wortman J.R."/>
            <person name="Lawson D."/>
            <person name="Haas B."/>
            <person name="Kodira C."/>
            <person name="Tu Z.J."/>
            <person name="Loftus B."/>
            <person name="Xi Z."/>
            <person name="Megy K."/>
            <person name="Grabherr M."/>
            <person name="Ren Q."/>
            <person name="Zdobnov E.M."/>
            <person name="Lobo N.F."/>
            <person name="Campbell K.S."/>
            <person name="Brown S.E."/>
            <person name="Bonaldo M.F."/>
            <person name="Zhu J."/>
            <person name="Sinkins S.P."/>
            <person name="Hogenkamp D.G."/>
            <person name="Amedeo P."/>
            <person name="Arensburger P."/>
            <person name="Atkinson P.W."/>
            <person name="Bidwell S."/>
            <person name="Biedler J."/>
            <person name="Birney E."/>
            <person name="Bruggner R.V."/>
            <person name="Costas J."/>
            <person name="Coy M.R."/>
            <person name="Crabtree J."/>
            <person name="Crawford M."/>
            <person name="Debruyn B."/>
            <person name="Decaprio D."/>
            <person name="Eiglmeier K."/>
            <person name="Eisenstadt E."/>
            <person name="El-Dorry H."/>
            <person name="Gelbart W.M."/>
            <person name="Gomes S.L."/>
            <person name="Hammond M."/>
            <person name="Hannick L.I."/>
            <person name="Hogan J.R."/>
            <person name="Holmes M.H."/>
            <person name="Jaffe D."/>
            <person name="Johnston J.S."/>
            <person name="Kennedy R.C."/>
            <person name="Koo H."/>
            <person name="Kravitz S."/>
            <person name="Kriventseva E.V."/>
            <person name="Kulp D."/>
            <person name="Labutti K."/>
            <person name="Lee E."/>
            <person name="Li S."/>
            <person name="Lovin D.D."/>
            <person name="Mao C."/>
            <person name="Mauceli E."/>
            <person name="Menck C.F."/>
            <person name="Miller J.R."/>
            <person name="Montgomery P."/>
            <person name="Mori A."/>
            <person name="Nascimento A.L."/>
            <person name="Naveira H.F."/>
            <person name="Nusbaum C."/>
            <person name="O'leary S."/>
            <person name="Orvis J."/>
            <person name="Pertea M."/>
            <person name="Quesneville H."/>
            <person name="Reidenbach K.R."/>
            <person name="Rogers Y.H."/>
            <person name="Roth C.W."/>
            <person name="Schneider J.R."/>
            <person name="Schatz M."/>
            <person name="Shumway M."/>
            <person name="Stanke M."/>
            <person name="Stinson E.O."/>
            <person name="Tubio J.M."/>
            <person name="Vanzee J.P."/>
            <person name="Verjovski-Almeida S."/>
            <person name="Werner D."/>
            <person name="White O."/>
            <person name="Wyder S."/>
            <person name="Zeng Q."/>
            <person name="Zhao Q."/>
            <person name="Zhao Y."/>
            <person name="Hill C.A."/>
            <person name="Raikhel A.S."/>
            <person name="Soares M.B."/>
            <person name="Knudson D.L."/>
            <person name="Lee N.H."/>
            <person name="Galagan J."/>
            <person name="Salzberg S.L."/>
            <person name="Paulsen I.T."/>
            <person name="Dimopoulos G."/>
            <person name="Collins F.H."/>
            <person name="Birren B."/>
            <person name="Fraser-Liggett C.M."/>
            <person name="Severson D.W."/>
        </authorList>
    </citation>
    <scope>NUCLEOTIDE SEQUENCE [LARGE SCALE GENOMIC DNA]</scope>
    <source>
        <strain evidence="16">Liverpool</strain>
    </source>
</reference>
<evidence type="ECO:0000259" key="15">
    <source>
        <dbReference type="PROSITE" id="PS50011"/>
    </source>
</evidence>
<dbReference type="InterPro" id="IPR017441">
    <property type="entry name" value="Protein_kinase_ATP_BS"/>
</dbReference>
<protein>
    <recommendedName>
        <fullName evidence="3">non-specific serine/threonine protein kinase</fullName>
        <ecNumber evidence="3">2.7.11.1</ecNumber>
    </recommendedName>
</protein>
<dbReference type="PROSITE" id="PS00107">
    <property type="entry name" value="PROTEIN_KINASE_ATP"/>
    <property type="match status" value="1"/>
</dbReference>
<dbReference type="GO" id="GO:0033314">
    <property type="term" value="P:mitotic DNA replication checkpoint signaling"/>
    <property type="evidence" value="ECO:0007669"/>
    <property type="project" value="UniProtKB-ARBA"/>
</dbReference>
<keyword evidence="10" id="KW-0539">Nucleus</keyword>
<comment type="catalytic activity">
    <reaction evidence="12">
        <text>L-threonyl-[protein] + ATP = O-phospho-L-threonyl-[protein] + ADP + H(+)</text>
        <dbReference type="Rhea" id="RHEA:46608"/>
        <dbReference type="Rhea" id="RHEA-COMP:11060"/>
        <dbReference type="Rhea" id="RHEA-COMP:11605"/>
        <dbReference type="ChEBI" id="CHEBI:15378"/>
        <dbReference type="ChEBI" id="CHEBI:30013"/>
        <dbReference type="ChEBI" id="CHEBI:30616"/>
        <dbReference type="ChEBI" id="CHEBI:61977"/>
        <dbReference type="ChEBI" id="CHEBI:456216"/>
        <dbReference type="EC" id="2.7.11.1"/>
    </reaction>
</comment>
<proteinExistence type="inferred from homology"/>
<dbReference type="GO" id="GO:0006974">
    <property type="term" value="P:DNA damage response"/>
    <property type="evidence" value="ECO:0007669"/>
    <property type="project" value="UniProtKB-KW"/>
</dbReference>
<dbReference type="GO" id="GO:0005737">
    <property type="term" value="C:cytoplasm"/>
    <property type="evidence" value="ECO:0007669"/>
    <property type="project" value="TreeGrafter"/>
</dbReference>
<dbReference type="EC" id="2.7.11.1" evidence="3"/>
<evidence type="ECO:0000256" key="10">
    <source>
        <dbReference type="ARBA" id="ARBA00023242"/>
    </source>
</evidence>
<accession>Q179A9</accession>
<dbReference type="InterPro" id="IPR000719">
    <property type="entry name" value="Prot_kinase_dom"/>
</dbReference>
<keyword evidence="7" id="KW-0227">DNA damage</keyword>
<dbReference type="HOGENOM" id="CLU_1798029_0_0_1"/>
<evidence type="ECO:0000313" key="17">
    <source>
        <dbReference type="Proteomes" id="UP000682892"/>
    </source>
</evidence>
<evidence type="ECO:0000256" key="2">
    <source>
        <dbReference type="ARBA" id="ARBA00010791"/>
    </source>
</evidence>
<keyword evidence="8" id="KW-0418">Kinase</keyword>
<dbReference type="FunFam" id="3.30.200.20:FF:000229">
    <property type="entry name" value="Serine/threonine-protein kinase Chk1"/>
    <property type="match status" value="1"/>
</dbReference>
<dbReference type="PROSITE" id="PS50011">
    <property type="entry name" value="PROTEIN_KINASE_DOM"/>
    <property type="match status" value="1"/>
</dbReference>
<dbReference type="eggNOG" id="KOG0590">
    <property type="taxonomic scope" value="Eukaryota"/>
</dbReference>
<dbReference type="EMBL" id="CH477355">
    <property type="protein sequence ID" value="EAT42810.1"/>
    <property type="molecule type" value="Genomic_DNA"/>
</dbReference>
<evidence type="ECO:0000256" key="12">
    <source>
        <dbReference type="ARBA" id="ARBA00047899"/>
    </source>
</evidence>
<evidence type="ECO:0000256" key="4">
    <source>
        <dbReference type="ARBA" id="ARBA00022527"/>
    </source>
</evidence>
<keyword evidence="4" id="KW-0723">Serine/threonine-protein kinase</keyword>
<evidence type="ECO:0000313" key="16">
    <source>
        <dbReference type="EMBL" id="EAT42810.1"/>
    </source>
</evidence>
<dbReference type="OMA" id="YSRWRIF"/>
<dbReference type="PANTHER" id="PTHR24346:SF107">
    <property type="entry name" value="SERINE_THREONINE-PROTEIN KINASE CHK1"/>
    <property type="match status" value="1"/>
</dbReference>
<dbReference type="GO" id="GO:0005634">
    <property type="term" value="C:nucleus"/>
    <property type="evidence" value="ECO:0007669"/>
    <property type="project" value="UniProtKB-SubCell"/>
</dbReference>
<evidence type="ECO:0000256" key="9">
    <source>
        <dbReference type="ARBA" id="ARBA00022840"/>
    </source>
</evidence>
<dbReference type="PaxDb" id="7159-AAEL005679-PA"/>
<dbReference type="AlphaFoldDB" id="Q179A9"/>
<dbReference type="Proteomes" id="UP000682892">
    <property type="component" value="Unassembled WGS sequence"/>
</dbReference>
<keyword evidence="9 14" id="KW-0067">ATP-binding</keyword>
<keyword evidence="11" id="KW-0131">Cell cycle</keyword>
<evidence type="ECO:0000256" key="8">
    <source>
        <dbReference type="ARBA" id="ARBA00022777"/>
    </source>
</evidence>
<organism evidence="16 17">
    <name type="scientific">Aedes aegypti</name>
    <name type="common">Yellowfever mosquito</name>
    <name type="synonym">Culex aegypti</name>
    <dbReference type="NCBI Taxonomy" id="7159"/>
    <lineage>
        <taxon>Eukaryota</taxon>
        <taxon>Metazoa</taxon>
        <taxon>Ecdysozoa</taxon>
        <taxon>Arthropoda</taxon>
        <taxon>Hexapoda</taxon>
        <taxon>Insecta</taxon>
        <taxon>Pterygota</taxon>
        <taxon>Neoptera</taxon>
        <taxon>Endopterygota</taxon>
        <taxon>Diptera</taxon>
        <taxon>Nematocera</taxon>
        <taxon>Culicoidea</taxon>
        <taxon>Culicidae</taxon>
        <taxon>Culicinae</taxon>
        <taxon>Aedini</taxon>
        <taxon>Aedes</taxon>
        <taxon>Stegomyia</taxon>
    </lineage>
</organism>
<dbReference type="VEuPathDB" id="VectorBase:AAEL018254"/>
<keyword evidence="5" id="KW-0808">Transferase</keyword>
<dbReference type="GO" id="GO:0005524">
    <property type="term" value="F:ATP binding"/>
    <property type="evidence" value="ECO:0007669"/>
    <property type="project" value="UniProtKB-UniRule"/>
</dbReference>
<comment type="similarity">
    <text evidence="2">Belongs to the protein kinase superfamily. CAMK Ser/Thr protein kinase family. NIM1 subfamily.</text>
</comment>
<evidence type="ECO:0000256" key="14">
    <source>
        <dbReference type="PROSITE-ProRule" id="PRU10141"/>
    </source>
</evidence>
<gene>
    <name evidence="16" type="ORF">AaeL_AAEL005679</name>
</gene>
<name>Q179A9_AEDAE</name>
<dbReference type="STRING" id="7159.Q179A9"/>
<dbReference type="PANTHER" id="PTHR24346">
    <property type="entry name" value="MAP/MICROTUBULE AFFINITY-REGULATING KINASE"/>
    <property type="match status" value="1"/>
</dbReference>
<evidence type="ECO:0000256" key="1">
    <source>
        <dbReference type="ARBA" id="ARBA00004123"/>
    </source>
</evidence>
<evidence type="ECO:0000256" key="7">
    <source>
        <dbReference type="ARBA" id="ARBA00022763"/>
    </source>
</evidence>
<evidence type="ECO:0000256" key="5">
    <source>
        <dbReference type="ARBA" id="ARBA00022679"/>
    </source>
</evidence>
<comment type="catalytic activity">
    <reaction evidence="13">
        <text>L-seryl-[protein] + ATP = O-phospho-L-seryl-[protein] + ADP + H(+)</text>
        <dbReference type="Rhea" id="RHEA:17989"/>
        <dbReference type="Rhea" id="RHEA-COMP:9863"/>
        <dbReference type="Rhea" id="RHEA-COMP:11604"/>
        <dbReference type="ChEBI" id="CHEBI:15378"/>
        <dbReference type="ChEBI" id="CHEBI:29999"/>
        <dbReference type="ChEBI" id="CHEBI:30616"/>
        <dbReference type="ChEBI" id="CHEBI:83421"/>
        <dbReference type="ChEBI" id="CHEBI:456216"/>
        <dbReference type="EC" id="2.7.11.1"/>
    </reaction>
</comment>
<sequence length="144" mass="16469">MTSTQPNREFVEGWTLAQTLGEGAYGEVKLLINRQSGEAVAMKMVDLKKHPDAESSVKKEVCIQKILQHPNILKFFGKRTQGDIEYIFLEYASGGELFDRIGKFDNLSRGVGKFPQRWSKSFPRKEEKFWKLGRAGVEERIEGE</sequence>
<evidence type="ECO:0000256" key="6">
    <source>
        <dbReference type="ARBA" id="ARBA00022741"/>
    </source>
</evidence>
<dbReference type="Pfam" id="PF00069">
    <property type="entry name" value="Pkinase"/>
    <property type="match status" value="1"/>
</dbReference>
<feature type="domain" description="Protein kinase" evidence="15">
    <location>
        <begin position="14"/>
        <end position="144"/>
    </location>
</feature>
<dbReference type="SUPFAM" id="SSF56112">
    <property type="entry name" value="Protein kinase-like (PK-like)"/>
    <property type="match status" value="1"/>
</dbReference>
<dbReference type="InterPro" id="IPR011009">
    <property type="entry name" value="Kinase-like_dom_sf"/>
</dbReference>